<proteinExistence type="inferred from homology"/>
<dbReference type="PIRSF" id="PIRSF036421">
    <property type="entry name" value="Tricorn_protease"/>
    <property type="match status" value="1"/>
</dbReference>
<dbReference type="InterPro" id="IPR028204">
    <property type="entry name" value="Tricorn_C1"/>
</dbReference>
<dbReference type="EMBL" id="JBHRSE010000043">
    <property type="protein sequence ID" value="MFC3023576.1"/>
    <property type="molecule type" value="Genomic_DNA"/>
</dbReference>
<evidence type="ECO:0000256" key="7">
    <source>
        <dbReference type="PIRNR" id="PIRNR036421"/>
    </source>
</evidence>
<organism evidence="11 12">
    <name type="scientific">Vibrio zhugei</name>
    <dbReference type="NCBI Taxonomy" id="2479546"/>
    <lineage>
        <taxon>Bacteria</taxon>
        <taxon>Pseudomonadati</taxon>
        <taxon>Pseudomonadota</taxon>
        <taxon>Gammaproteobacteria</taxon>
        <taxon>Vibrionales</taxon>
        <taxon>Vibrionaceae</taxon>
        <taxon>Vibrio</taxon>
    </lineage>
</organism>
<comment type="caution">
    <text evidence="11">The sequence shown here is derived from an EMBL/GenBank/DDBJ whole genome shotgun (WGS) entry which is preliminary data.</text>
</comment>
<accession>A0ABV7C8M3</accession>
<dbReference type="Gene3D" id="3.30.750.44">
    <property type="match status" value="1"/>
</dbReference>
<dbReference type="RefSeq" id="WP_164711769.1">
    <property type="nucleotide sequence ID" value="NZ_AP024912.1"/>
</dbReference>
<protein>
    <recommendedName>
        <fullName evidence="7">Tricorn protease homolog</fullName>
        <ecNumber evidence="7">3.4.21.-</ecNumber>
    </recommendedName>
</protein>
<dbReference type="SUPFAM" id="SSF52096">
    <property type="entry name" value="ClpP/crotonase"/>
    <property type="match status" value="1"/>
</dbReference>
<keyword evidence="12" id="KW-1185">Reference proteome</keyword>
<dbReference type="SUPFAM" id="SSF50156">
    <property type="entry name" value="PDZ domain-like"/>
    <property type="match status" value="1"/>
</dbReference>
<dbReference type="InterPro" id="IPR029414">
    <property type="entry name" value="Tricorn_PDZ"/>
</dbReference>
<dbReference type="EC" id="3.4.21.-" evidence="7"/>
<feature type="signal peptide" evidence="9">
    <location>
        <begin position="1"/>
        <end position="20"/>
    </location>
</feature>
<evidence type="ECO:0000256" key="6">
    <source>
        <dbReference type="ARBA" id="ARBA00022825"/>
    </source>
</evidence>
<keyword evidence="5 7" id="KW-0378">Hydrolase</keyword>
<dbReference type="Pfam" id="PF26549">
    <property type="entry name" value="Tricorn_N"/>
    <property type="match status" value="1"/>
</dbReference>
<dbReference type="InterPro" id="IPR015943">
    <property type="entry name" value="WD40/YVTN_repeat-like_dom_sf"/>
</dbReference>
<dbReference type="InterPro" id="IPR005151">
    <property type="entry name" value="Tail-specific_protease"/>
</dbReference>
<dbReference type="CDD" id="cd07562">
    <property type="entry name" value="Peptidase_S41_TRI"/>
    <property type="match status" value="1"/>
</dbReference>
<dbReference type="SUPFAM" id="SSF69322">
    <property type="entry name" value="Tricorn protease domain 2"/>
    <property type="match status" value="1"/>
</dbReference>
<dbReference type="Pfam" id="PF03572">
    <property type="entry name" value="Peptidase_S41"/>
    <property type="match status" value="1"/>
</dbReference>
<name>A0ABV7C8M3_9VIBR</name>
<dbReference type="Pfam" id="PF14684">
    <property type="entry name" value="Tricorn_C1"/>
    <property type="match status" value="1"/>
</dbReference>
<gene>
    <name evidence="11" type="ORF">ACFODT_07040</name>
</gene>
<comment type="similarity">
    <text evidence="2 7">Belongs to the peptidase S41B family.</text>
</comment>
<evidence type="ECO:0000256" key="8">
    <source>
        <dbReference type="SAM" id="MobiDB-lite"/>
    </source>
</evidence>
<dbReference type="PANTHER" id="PTHR43253:SF1">
    <property type="entry name" value="TRICORN PROTEASE HOMOLOG 2-RELATED"/>
    <property type="match status" value="1"/>
</dbReference>
<keyword evidence="4 7" id="KW-0645">Protease</keyword>
<dbReference type="Pfam" id="PF26550">
    <property type="entry name" value="Tricorn_2nd"/>
    <property type="match status" value="1"/>
</dbReference>
<dbReference type="InterPro" id="IPR012393">
    <property type="entry name" value="Tricorn_protease"/>
</dbReference>
<evidence type="ECO:0000256" key="2">
    <source>
        <dbReference type="ARBA" id="ARBA00008524"/>
    </source>
</evidence>
<keyword evidence="9" id="KW-0732">Signal</keyword>
<sequence>MKRNLLYCALLSSLSGFSQASVNQEHQGYYYSPALHGNQLVFSSEGDLWRMKLNEKNAERLTSRVGHEVGTIISPDGQQIAFVANYTKGASEAYIMPINGGVPKQVTFENSSVSLMQWTQNNHLIYSTRNTSGPGGSYHLKTLNLDTGISQDIPLYGANSASLDEKNGELYFKRFGLSTSGDNVHAYHGGGQGRIWKYKMGSHHEASLLTHADSGSSSHPMYYHDKIYYVSDKSGNKNLWSMDTDGRHPKQLTFYKQWPVYSPTLSDGKIAFQLGADIVIYTINDTASSSPKTRTLPIHLISDKPYVQERWIKNPTDYISSARLSHEGEKAVITARGKVVIAASDGTRLVKITTPPHSRIKNAILSKNKQWVYALCDASGEEQIWRFSADGSDTMKQITHQGHSIRWSLDESPDGKYLLTDDVKGQLWLVNVKTGKMKVLLKHGPNRQSFGEYTWSNDSRYVAIATQLDTDRHATVILYDVTTDKHQRLMSPRYDSYSPSFSQDGHWLYFLSDRALKVTSNSPWDPRSPSPSMENQSEIFALALEPNSLFPFEPIDELQLAKKGQEKPKKSNKTHSDNETATKPQAAPATHIVWNGLKDRLWQVPVAAGQYSKVISIKNGLILEEWNNEGERRLISLKYTHKKAKIKPLVADIQGFDISDDHRHLLIQSGEEYFITPAKLSLPKDMSEFKVDTKHWVMQINPRDEWRQMLHNAWLMHRDMFYDPTMKGVDWEQVKTTMTPYISRVSDRYELGILLAQMVGGLNTMHSQLIFGSDLPALEPKDTATPSCLGATLKHTQDGIELGHIYRSDPEVPDFASPLNKPGVDAKDGDTVVAINHDAIHSLKDVNQALNNQAGQKVLLTLRRGEKEHSTIVTPTSTSQCRQLNTQDWAEQNRRKVAKLSDNKIGYVYLQAMGTEDYEVFAREFYADLDKEGLIIDVRNNYGGNIDPWILNALLRKAWMYWKPRHGSPESGMQQAFRGHVTVLANQLTYSDGETFTAGFKALNLGPVIGRRTFGAGVWLDDANRLTDGGSIRVADIPTYSVATGKQLVEQKGVSPTIKVSNLPYATFMGQDAQLEKAIHYLQNKAKTDPILPLDHHHRS</sequence>
<dbReference type="Proteomes" id="UP001595384">
    <property type="component" value="Unassembled WGS sequence"/>
</dbReference>
<evidence type="ECO:0000313" key="11">
    <source>
        <dbReference type="EMBL" id="MFC3023576.1"/>
    </source>
</evidence>
<evidence type="ECO:0000259" key="10">
    <source>
        <dbReference type="SMART" id="SM00245"/>
    </source>
</evidence>
<dbReference type="SUPFAM" id="SSF69304">
    <property type="entry name" value="Tricorn protease N-terminal domain"/>
    <property type="match status" value="1"/>
</dbReference>
<dbReference type="Gene3D" id="2.120.10.60">
    <property type="entry name" value="Tricorn protease N-terminal domain"/>
    <property type="match status" value="1"/>
</dbReference>
<dbReference type="Gene3D" id="3.90.226.10">
    <property type="entry name" value="2-enoyl-CoA Hydratase, Chain A, domain 1"/>
    <property type="match status" value="1"/>
</dbReference>
<keyword evidence="3 7" id="KW-0963">Cytoplasm</keyword>
<dbReference type="Gene3D" id="2.130.10.10">
    <property type="entry name" value="YVTN repeat-like/Quinoprotein amine dehydrogenase"/>
    <property type="match status" value="1"/>
</dbReference>
<feature type="domain" description="Tail specific protease" evidence="10">
    <location>
        <begin position="855"/>
        <end position="1061"/>
    </location>
</feature>
<dbReference type="Pfam" id="PF14685">
    <property type="entry name" value="PDZ_Tricorn"/>
    <property type="match status" value="1"/>
</dbReference>
<evidence type="ECO:0000313" key="12">
    <source>
        <dbReference type="Proteomes" id="UP001595384"/>
    </source>
</evidence>
<comment type="subcellular location">
    <subcellularLocation>
        <location evidence="1 7">Cytoplasm</location>
    </subcellularLocation>
</comment>
<comment type="function">
    <text evidence="7">Degrades oligopeptides.</text>
</comment>
<evidence type="ECO:0000256" key="3">
    <source>
        <dbReference type="ARBA" id="ARBA00022490"/>
    </source>
</evidence>
<keyword evidence="6 7" id="KW-0720">Serine protease</keyword>
<evidence type="ECO:0000256" key="4">
    <source>
        <dbReference type="ARBA" id="ARBA00022670"/>
    </source>
</evidence>
<feature type="compositionally biased region" description="Basic and acidic residues" evidence="8">
    <location>
        <begin position="561"/>
        <end position="580"/>
    </location>
</feature>
<dbReference type="SMART" id="SM00245">
    <property type="entry name" value="TSPc"/>
    <property type="match status" value="1"/>
</dbReference>
<feature type="region of interest" description="Disordered" evidence="8">
    <location>
        <begin position="561"/>
        <end position="587"/>
    </location>
</feature>
<dbReference type="InterPro" id="IPR036034">
    <property type="entry name" value="PDZ_sf"/>
</dbReference>
<evidence type="ECO:0000256" key="5">
    <source>
        <dbReference type="ARBA" id="ARBA00022801"/>
    </source>
</evidence>
<feature type="chain" id="PRO_5045652031" description="Tricorn protease homolog" evidence="9">
    <location>
        <begin position="21"/>
        <end position="1100"/>
    </location>
</feature>
<dbReference type="InterPro" id="IPR029045">
    <property type="entry name" value="ClpP/crotonase-like_dom_sf"/>
</dbReference>
<dbReference type="Gene3D" id="2.30.42.10">
    <property type="match status" value="1"/>
</dbReference>
<dbReference type="PANTHER" id="PTHR43253">
    <property type="entry name" value="TRICORN PROTEASE HOMOLOG 2-RELATED"/>
    <property type="match status" value="1"/>
</dbReference>
<reference evidence="12" key="1">
    <citation type="journal article" date="2019" name="Int. J. Syst. Evol. Microbiol.">
        <title>The Global Catalogue of Microorganisms (GCM) 10K type strain sequencing project: providing services to taxonomists for standard genome sequencing and annotation.</title>
        <authorList>
            <consortium name="The Broad Institute Genomics Platform"/>
            <consortium name="The Broad Institute Genome Sequencing Center for Infectious Disease"/>
            <person name="Wu L."/>
            <person name="Ma J."/>
        </authorList>
    </citation>
    <scope>NUCLEOTIDE SEQUENCE [LARGE SCALE GENOMIC DNA]</scope>
    <source>
        <strain evidence="12">KCTC 62784</strain>
    </source>
</reference>
<evidence type="ECO:0000256" key="1">
    <source>
        <dbReference type="ARBA" id="ARBA00004496"/>
    </source>
</evidence>
<evidence type="ECO:0000256" key="9">
    <source>
        <dbReference type="SAM" id="SignalP"/>
    </source>
</evidence>